<dbReference type="InterPro" id="IPR009075">
    <property type="entry name" value="AcylCo_DH/oxidase_C"/>
</dbReference>
<feature type="domain" description="Acyl-CoA dehydrogenase/oxidase C-terminal" evidence="4">
    <location>
        <begin position="177"/>
        <end position="295"/>
    </location>
</feature>
<keyword evidence="1" id="KW-0285">Flavoprotein</keyword>
<keyword evidence="2" id="KW-0274">FAD</keyword>
<gene>
    <name evidence="5" type="ORF">HGA07_19040</name>
</gene>
<keyword evidence="3" id="KW-0560">Oxidoreductase</keyword>
<name>A0A7X6M1P0_9NOCA</name>
<evidence type="ECO:0000256" key="3">
    <source>
        <dbReference type="ARBA" id="ARBA00023002"/>
    </source>
</evidence>
<dbReference type="EMBL" id="JAAXPE010000021">
    <property type="protein sequence ID" value="NKY87717.1"/>
    <property type="molecule type" value="Genomic_DNA"/>
</dbReference>
<accession>A0A7X6M1P0</accession>
<sequence length="340" mass="34992">MDAADVAQVVDSLRQALTANPAGIAEVLSGFGWNDLLDDEPQVAVAALFPLCGELLTPGSALDRVLLATAGAAASSTGVVLSALGGHRPPGRYDGAGTVHYDGVAQANSGPTLVPCVDPDGATIFAVIEAAAVIDGDPLDPTAGWGRVAGTALADSVLGTAELGSDPAQLWSDMVAAGRRALAYELVAVATAMETMTVDHVRGRRQFGQALGAFQAVKHQLADVHLWREVAQLSTDAAWEDGGYESAALAKAAAVRFSKTARAVCQQLLGGMGFTWEHDFHRYLRRALTLEPLLGGQADLHNEIGGALRAGSISDSLIALGEPGNGSAGSGSARQEEQHV</sequence>
<dbReference type="AlphaFoldDB" id="A0A7X6M1P0"/>
<reference evidence="5 6" key="1">
    <citation type="submission" date="2020-04" db="EMBL/GenBank/DDBJ databases">
        <title>MicrobeNet Type strains.</title>
        <authorList>
            <person name="Nicholson A.C."/>
        </authorList>
    </citation>
    <scope>NUCLEOTIDE SEQUENCE [LARGE SCALE GENOMIC DNA]</scope>
    <source>
        <strain evidence="5 6">DSM 44445</strain>
    </source>
</reference>
<protein>
    <submittedName>
        <fullName evidence="5">Acyl-CoA dehydrogenase</fullName>
    </submittedName>
</protein>
<dbReference type="Pfam" id="PF00441">
    <property type="entry name" value="Acyl-CoA_dh_1"/>
    <property type="match status" value="1"/>
</dbReference>
<proteinExistence type="predicted"/>
<evidence type="ECO:0000256" key="2">
    <source>
        <dbReference type="ARBA" id="ARBA00022827"/>
    </source>
</evidence>
<dbReference type="PANTHER" id="PTHR43884">
    <property type="entry name" value="ACYL-COA DEHYDROGENASE"/>
    <property type="match status" value="1"/>
</dbReference>
<evidence type="ECO:0000259" key="4">
    <source>
        <dbReference type="Pfam" id="PF00441"/>
    </source>
</evidence>
<dbReference type="SUPFAM" id="SSF47203">
    <property type="entry name" value="Acyl-CoA dehydrogenase C-terminal domain-like"/>
    <property type="match status" value="1"/>
</dbReference>
<dbReference type="PANTHER" id="PTHR43884:SF20">
    <property type="entry name" value="ACYL-COA DEHYDROGENASE FADE28"/>
    <property type="match status" value="1"/>
</dbReference>
<evidence type="ECO:0000313" key="6">
    <source>
        <dbReference type="Proteomes" id="UP000523447"/>
    </source>
</evidence>
<comment type="caution">
    <text evidence="5">The sequence shown here is derived from an EMBL/GenBank/DDBJ whole genome shotgun (WGS) entry which is preliminary data.</text>
</comment>
<dbReference type="RefSeq" id="WP_051032300.1">
    <property type="nucleotide sequence ID" value="NZ_CAWPHS010000014.1"/>
</dbReference>
<evidence type="ECO:0000256" key="1">
    <source>
        <dbReference type="ARBA" id="ARBA00022630"/>
    </source>
</evidence>
<organism evidence="5 6">
    <name type="scientific">Nocardia veterana</name>
    <dbReference type="NCBI Taxonomy" id="132249"/>
    <lineage>
        <taxon>Bacteria</taxon>
        <taxon>Bacillati</taxon>
        <taxon>Actinomycetota</taxon>
        <taxon>Actinomycetes</taxon>
        <taxon>Mycobacteriales</taxon>
        <taxon>Nocardiaceae</taxon>
        <taxon>Nocardia</taxon>
    </lineage>
</organism>
<dbReference type="Proteomes" id="UP000523447">
    <property type="component" value="Unassembled WGS sequence"/>
</dbReference>
<dbReference type="InterPro" id="IPR036250">
    <property type="entry name" value="AcylCo_DH-like_C"/>
</dbReference>
<evidence type="ECO:0000313" key="5">
    <source>
        <dbReference type="EMBL" id="NKY87717.1"/>
    </source>
</evidence>
<dbReference type="Gene3D" id="1.20.140.10">
    <property type="entry name" value="Butyryl-CoA Dehydrogenase, subunit A, domain 3"/>
    <property type="match status" value="1"/>
</dbReference>
<keyword evidence="6" id="KW-1185">Reference proteome</keyword>
<dbReference type="GO" id="GO:0003995">
    <property type="term" value="F:acyl-CoA dehydrogenase activity"/>
    <property type="evidence" value="ECO:0007669"/>
    <property type="project" value="TreeGrafter"/>
</dbReference>